<evidence type="ECO:0000256" key="2">
    <source>
        <dbReference type="ARBA" id="ARBA00005466"/>
    </source>
</evidence>
<evidence type="ECO:0000259" key="6">
    <source>
        <dbReference type="PROSITE" id="PS51387"/>
    </source>
</evidence>
<sequence length="468" mass="49541">MTATHHNTPDLFALSEIHGPVLRPGDDGYADEVTGFNLAALHTPDVVVGATGADDIVTALRWASATATPVAVQSTGHGANFPIDHGLLISTSRMTDVSVDPDQRLATIPAGAKWRHVLEATAPHGLAALCGTSTDAGAVGYTLGGGLPVLGRAYGYAADLVRSFQVATPDGTLRESDPDQEPELFWALRGGKGNVGVVTSMVCELLPVPTLLGGGIYCPGAHTEPLLRAWSDWTHTLPDDMCSTFSLLRLPPIPEIPEPLRGGFWARVAIAWPKDPAEGEPLLAPIRAAAPVAVDTVEVMPYAALDRIHMEPQDPLPARESCALLRDLTPEAIDTFLSQAGPDAPDCPLLVVEIRHLGGALSRPARQPDAICSRDANYLLEAVGVLAAPPAAEAIEQATRSLYAAMTPYGTGHTMVNIHGTPGNEPDRARAWTPDVYTRLRKDKSTYDPNNLLRFGHTISPISSPSGV</sequence>
<keyword evidence="3" id="KW-0285">Flavoprotein</keyword>
<gene>
    <name evidence="7" type="ORF">L0P92_43390</name>
</gene>
<dbReference type="GO" id="GO:0016491">
    <property type="term" value="F:oxidoreductase activity"/>
    <property type="evidence" value="ECO:0007669"/>
    <property type="project" value="UniProtKB-KW"/>
</dbReference>
<evidence type="ECO:0000313" key="8">
    <source>
        <dbReference type="Proteomes" id="UP001139384"/>
    </source>
</evidence>
<comment type="caution">
    <text evidence="7">The sequence shown here is derived from an EMBL/GenBank/DDBJ whole genome shotgun (WGS) entry which is preliminary data.</text>
</comment>
<dbReference type="PROSITE" id="PS00862">
    <property type="entry name" value="OX2_COVAL_FAD"/>
    <property type="match status" value="1"/>
</dbReference>
<keyword evidence="5" id="KW-0560">Oxidoreductase</keyword>
<name>A0A9X1Q9H8_STRM4</name>
<dbReference type="InterPro" id="IPR006093">
    <property type="entry name" value="Oxy_OxRdtase_FAD_BS"/>
</dbReference>
<organism evidence="7 8">
    <name type="scientific">Streptomyces muensis</name>
    <dbReference type="NCBI Taxonomy" id="1077944"/>
    <lineage>
        <taxon>Bacteria</taxon>
        <taxon>Bacillati</taxon>
        <taxon>Actinomycetota</taxon>
        <taxon>Actinomycetes</taxon>
        <taxon>Kitasatosporales</taxon>
        <taxon>Streptomycetaceae</taxon>
        <taxon>Streptomyces</taxon>
    </lineage>
</organism>
<dbReference type="Gene3D" id="3.30.43.10">
    <property type="entry name" value="Uridine Diphospho-n-acetylenolpyruvylglucosamine Reductase, domain 2"/>
    <property type="match status" value="1"/>
</dbReference>
<dbReference type="InterPro" id="IPR016166">
    <property type="entry name" value="FAD-bd_PCMH"/>
</dbReference>
<dbReference type="InterPro" id="IPR006094">
    <property type="entry name" value="Oxid_FAD_bind_N"/>
</dbReference>
<dbReference type="Gene3D" id="3.30.465.10">
    <property type="match status" value="1"/>
</dbReference>
<evidence type="ECO:0000256" key="4">
    <source>
        <dbReference type="ARBA" id="ARBA00022827"/>
    </source>
</evidence>
<dbReference type="Pfam" id="PF01565">
    <property type="entry name" value="FAD_binding_4"/>
    <property type="match status" value="1"/>
</dbReference>
<comment type="cofactor">
    <cofactor evidence="1">
        <name>FAD</name>
        <dbReference type="ChEBI" id="CHEBI:57692"/>
    </cofactor>
</comment>
<accession>A0A9X1Q9H8</accession>
<feature type="domain" description="FAD-binding PCMH-type" evidence="6">
    <location>
        <begin position="40"/>
        <end position="208"/>
    </location>
</feature>
<dbReference type="InterPro" id="IPR036318">
    <property type="entry name" value="FAD-bd_PCMH-like_sf"/>
</dbReference>
<dbReference type="InterPro" id="IPR050416">
    <property type="entry name" value="FAD-linked_Oxidoreductase"/>
</dbReference>
<dbReference type="Proteomes" id="UP001139384">
    <property type="component" value="Unassembled WGS sequence"/>
</dbReference>
<protein>
    <submittedName>
        <fullName evidence="7">FAD-binding oxidoreductase</fullName>
    </submittedName>
</protein>
<dbReference type="PROSITE" id="PS51387">
    <property type="entry name" value="FAD_PCMH"/>
    <property type="match status" value="1"/>
</dbReference>
<dbReference type="PANTHER" id="PTHR42973:SF39">
    <property type="entry name" value="FAD-BINDING PCMH-TYPE DOMAIN-CONTAINING PROTEIN"/>
    <property type="match status" value="1"/>
</dbReference>
<dbReference type="GO" id="GO:0071949">
    <property type="term" value="F:FAD binding"/>
    <property type="evidence" value="ECO:0007669"/>
    <property type="project" value="InterPro"/>
</dbReference>
<evidence type="ECO:0000256" key="1">
    <source>
        <dbReference type="ARBA" id="ARBA00001974"/>
    </source>
</evidence>
<reference evidence="7" key="1">
    <citation type="submission" date="2022-01" db="EMBL/GenBank/DDBJ databases">
        <title>Draft Genome Sequences of Seven Type Strains of the Genus Streptomyces.</title>
        <authorList>
            <person name="Aziz S."/>
            <person name="Coretto E."/>
            <person name="Chronakova A."/>
            <person name="Sproer C."/>
            <person name="Huber K."/>
            <person name="Nouioui I."/>
            <person name="Gross H."/>
        </authorList>
    </citation>
    <scope>NUCLEOTIDE SEQUENCE</scope>
    <source>
        <strain evidence="7">DSM 103493</strain>
    </source>
</reference>
<keyword evidence="4" id="KW-0274">FAD</keyword>
<dbReference type="InterPro" id="IPR016169">
    <property type="entry name" value="FAD-bd_PCMH_sub2"/>
</dbReference>
<dbReference type="AlphaFoldDB" id="A0A9X1Q9H8"/>
<evidence type="ECO:0000256" key="5">
    <source>
        <dbReference type="ARBA" id="ARBA00023002"/>
    </source>
</evidence>
<dbReference type="SUPFAM" id="SSF56176">
    <property type="entry name" value="FAD-binding/transporter-associated domain-like"/>
    <property type="match status" value="1"/>
</dbReference>
<evidence type="ECO:0000313" key="7">
    <source>
        <dbReference type="EMBL" id="MCF1600335.1"/>
    </source>
</evidence>
<dbReference type="InterPro" id="IPR016167">
    <property type="entry name" value="FAD-bd_PCMH_sub1"/>
</dbReference>
<dbReference type="PANTHER" id="PTHR42973">
    <property type="entry name" value="BINDING OXIDOREDUCTASE, PUTATIVE (AFU_ORTHOLOGUE AFUA_1G17690)-RELATED"/>
    <property type="match status" value="1"/>
</dbReference>
<dbReference type="EMBL" id="JAKEIP010000482">
    <property type="protein sequence ID" value="MCF1600335.1"/>
    <property type="molecule type" value="Genomic_DNA"/>
</dbReference>
<dbReference type="RefSeq" id="WP_234768639.1">
    <property type="nucleotide sequence ID" value="NZ_JAKEIP010000482.1"/>
</dbReference>
<proteinExistence type="inferred from homology"/>
<keyword evidence="8" id="KW-1185">Reference proteome</keyword>
<dbReference type="Gene3D" id="3.40.462.20">
    <property type="match status" value="1"/>
</dbReference>
<comment type="similarity">
    <text evidence="2">Belongs to the oxygen-dependent FAD-linked oxidoreductase family.</text>
</comment>
<evidence type="ECO:0000256" key="3">
    <source>
        <dbReference type="ARBA" id="ARBA00022630"/>
    </source>
</evidence>